<proteinExistence type="predicted"/>
<dbReference type="SUPFAM" id="SSF50789">
    <property type="entry name" value="Herpes virus serine proteinase, assemblin"/>
    <property type="match status" value="1"/>
</dbReference>
<evidence type="ECO:0000259" key="4">
    <source>
        <dbReference type="Pfam" id="PF04586"/>
    </source>
</evidence>
<dbReference type="InterPro" id="IPR006433">
    <property type="entry name" value="Prohead_protease"/>
</dbReference>
<accession>A0A3B0TM12</accession>
<keyword evidence="2 5" id="KW-0645">Protease</keyword>
<keyword evidence="1" id="KW-1188">Viral release from host cell</keyword>
<protein>
    <submittedName>
        <fullName evidence="5">Gene Transfer Agent prohead protease</fullName>
    </submittedName>
</protein>
<reference evidence="5" key="1">
    <citation type="submission" date="2018-06" db="EMBL/GenBank/DDBJ databases">
        <authorList>
            <person name="Zhirakovskaya E."/>
        </authorList>
    </citation>
    <scope>NUCLEOTIDE SEQUENCE</scope>
</reference>
<feature type="domain" description="Prohead serine protease" evidence="4">
    <location>
        <begin position="8"/>
        <end position="139"/>
    </location>
</feature>
<dbReference type="GO" id="GO:0006508">
    <property type="term" value="P:proteolysis"/>
    <property type="evidence" value="ECO:0007669"/>
    <property type="project" value="UniProtKB-KW"/>
</dbReference>
<dbReference type="InterPro" id="IPR054613">
    <property type="entry name" value="Peptidase_S78_dom"/>
</dbReference>
<evidence type="ECO:0000256" key="3">
    <source>
        <dbReference type="ARBA" id="ARBA00022801"/>
    </source>
</evidence>
<evidence type="ECO:0000313" key="5">
    <source>
        <dbReference type="EMBL" id="VAW17690.1"/>
    </source>
</evidence>
<dbReference type="NCBIfam" id="TIGR01543">
    <property type="entry name" value="proheadase_HK97"/>
    <property type="match status" value="1"/>
</dbReference>
<dbReference type="AlphaFoldDB" id="A0A3B0TM12"/>
<evidence type="ECO:0000256" key="1">
    <source>
        <dbReference type="ARBA" id="ARBA00022612"/>
    </source>
</evidence>
<dbReference type="EMBL" id="UOEQ01000147">
    <property type="protein sequence ID" value="VAW17690.1"/>
    <property type="molecule type" value="Genomic_DNA"/>
</dbReference>
<dbReference type="Pfam" id="PF04586">
    <property type="entry name" value="Peptidase_S78"/>
    <property type="match status" value="1"/>
</dbReference>
<dbReference type="GO" id="GO:0008233">
    <property type="term" value="F:peptidase activity"/>
    <property type="evidence" value="ECO:0007669"/>
    <property type="project" value="UniProtKB-KW"/>
</dbReference>
<evidence type="ECO:0000256" key="2">
    <source>
        <dbReference type="ARBA" id="ARBA00022670"/>
    </source>
</evidence>
<organism evidence="5">
    <name type="scientific">hydrothermal vent metagenome</name>
    <dbReference type="NCBI Taxonomy" id="652676"/>
    <lineage>
        <taxon>unclassified sequences</taxon>
        <taxon>metagenomes</taxon>
        <taxon>ecological metagenomes</taxon>
    </lineage>
</organism>
<gene>
    <name evidence="5" type="ORF">MNBD_ALPHA11-1420</name>
</gene>
<keyword evidence="3" id="KW-0378">Hydrolase</keyword>
<name>A0A3B0TM12_9ZZZZ</name>
<sequence>MLKLENGFFSGYASIFGEVDQGGDIVMPGAFANSLAKKSLSGIRLLFQHDVKEPIGRVLSLFEDQNGLKVKGQLTKGVPRAQALGALIENGALDGLSIGFRTIRSTKDKISGHRRLLQIDLWEISIVTFPMMERARITLPTKPPEQFSRPIRSQKQTIAAAISLLSNS</sequence>